<evidence type="ECO:0000256" key="7">
    <source>
        <dbReference type="SAM" id="Phobius"/>
    </source>
</evidence>
<protein>
    <submittedName>
        <fullName evidence="9">Mechanosensitive ion channel</fullName>
    </submittedName>
</protein>
<keyword evidence="10" id="KW-1185">Reference proteome</keyword>
<dbReference type="SUPFAM" id="SSF82861">
    <property type="entry name" value="Mechanosensitive channel protein MscS (YggB), transmembrane region"/>
    <property type="match status" value="1"/>
</dbReference>
<dbReference type="InterPro" id="IPR023408">
    <property type="entry name" value="MscS_beta-dom_sf"/>
</dbReference>
<proteinExistence type="inferred from homology"/>
<dbReference type="GO" id="GO:0008381">
    <property type="term" value="F:mechanosensitive monoatomic ion channel activity"/>
    <property type="evidence" value="ECO:0007669"/>
    <property type="project" value="InterPro"/>
</dbReference>
<evidence type="ECO:0000259" key="8">
    <source>
        <dbReference type="Pfam" id="PF00924"/>
    </source>
</evidence>
<keyword evidence="6 7" id="KW-0472">Membrane</keyword>
<dbReference type="InterPro" id="IPR045275">
    <property type="entry name" value="MscS_archaea/bacteria_type"/>
</dbReference>
<keyword evidence="3" id="KW-1003">Cell membrane</keyword>
<evidence type="ECO:0000256" key="6">
    <source>
        <dbReference type="ARBA" id="ARBA00023136"/>
    </source>
</evidence>
<organism evidence="9 10">
    <name type="scientific">Jiangella aurantiaca</name>
    <dbReference type="NCBI Taxonomy" id="2530373"/>
    <lineage>
        <taxon>Bacteria</taxon>
        <taxon>Bacillati</taxon>
        <taxon>Actinomycetota</taxon>
        <taxon>Actinomycetes</taxon>
        <taxon>Jiangellales</taxon>
        <taxon>Jiangellaceae</taxon>
        <taxon>Jiangella</taxon>
    </lineage>
</organism>
<dbReference type="InterPro" id="IPR010920">
    <property type="entry name" value="LSM_dom_sf"/>
</dbReference>
<dbReference type="InterPro" id="IPR006685">
    <property type="entry name" value="MscS_channel_2nd"/>
</dbReference>
<evidence type="ECO:0000256" key="1">
    <source>
        <dbReference type="ARBA" id="ARBA00004651"/>
    </source>
</evidence>
<feature type="domain" description="Mechanosensitive ion channel MscS" evidence="8">
    <location>
        <begin position="112"/>
        <end position="177"/>
    </location>
</feature>
<dbReference type="Pfam" id="PF00924">
    <property type="entry name" value="MS_channel_2nd"/>
    <property type="match status" value="1"/>
</dbReference>
<feature type="transmembrane region" description="Helical" evidence="7">
    <location>
        <begin position="28"/>
        <end position="45"/>
    </location>
</feature>
<comment type="similarity">
    <text evidence="2">Belongs to the MscS (TC 1.A.23) family.</text>
</comment>
<dbReference type="GO" id="GO:0005886">
    <property type="term" value="C:plasma membrane"/>
    <property type="evidence" value="ECO:0007669"/>
    <property type="project" value="UniProtKB-SubCell"/>
</dbReference>
<feature type="transmembrane region" description="Helical" evidence="7">
    <location>
        <begin position="91"/>
        <end position="109"/>
    </location>
</feature>
<dbReference type="SUPFAM" id="SSF50182">
    <property type="entry name" value="Sm-like ribonucleoproteins"/>
    <property type="match status" value="1"/>
</dbReference>
<dbReference type="SUPFAM" id="SSF82689">
    <property type="entry name" value="Mechanosensitive channel protein MscS (YggB), C-terminal domain"/>
    <property type="match status" value="1"/>
</dbReference>
<accession>A0A4V2YR64</accession>
<dbReference type="RefSeq" id="WP_132107370.1">
    <property type="nucleotide sequence ID" value="NZ_SMLB01000059.1"/>
</dbReference>
<dbReference type="InterPro" id="IPR011066">
    <property type="entry name" value="MscS_channel_C_sf"/>
</dbReference>
<dbReference type="InterPro" id="IPR011014">
    <property type="entry name" value="MscS_channel_TM-2"/>
</dbReference>
<dbReference type="EMBL" id="SMLB01000059">
    <property type="protein sequence ID" value="TDD64937.1"/>
    <property type="molecule type" value="Genomic_DNA"/>
</dbReference>
<keyword evidence="5 7" id="KW-1133">Transmembrane helix</keyword>
<evidence type="ECO:0000256" key="5">
    <source>
        <dbReference type="ARBA" id="ARBA00022989"/>
    </source>
</evidence>
<comment type="subcellular location">
    <subcellularLocation>
        <location evidence="1">Cell membrane</location>
        <topology evidence="1">Multi-pass membrane protein</topology>
    </subcellularLocation>
</comment>
<evidence type="ECO:0000256" key="3">
    <source>
        <dbReference type="ARBA" id="ARBA00022475"/>
    </source>
</evidence>
<comment type="caution">
    <text evidence="9">The sequence shown here is derived from an EMBL/GenBank/DDBJ whole genome shotgun (WGS) entry which is preliminary data.</text>
</comment>
<dbReference type="OrthoDB" id="5069510at2"/>
<gene>
    <name evidence="9" type="ORF">E1262_26640</name>
</gene>
<sequence>MTEFAAAVGVMDQVEDYVARADVSGWDALFAVVTLAGAWLLSKVTRRLLSRLLGRVAGIPDDAKRLLSRMGGYVVIVLGLAYALSLLGADVAPLLTVVLVVVVVVALALRSVAENFAAGIVLQTRRTVRFGDEIAALGHTGVVAAMNGRSVVIRTADGRQVHLPNVKLLEAPVANHTILGARRSELVAHITGEVDVDIVERVRTAVAGADAVLAEPAPGVSTVEIGLDRLSLTIGFWHDPPDGATASSAVATDVAKALRALHLGFALGPPTPHGFIPIG</sequence>
<name>A0A4V2YR64_9ACTN</name>
<keyword evidence="4 7" id="KW-0812">Transmembrane</keyword>
<evidence type="ECO:0000313" key="9">
    <source>
        <dbReference type="EMBL" id="TDD64937.1"/>
    </source>
</evidence>
<dbReference type="PANTHER" id="PTHR30221">
    <property type="entry name" value="SMALL-CONDUCTANCE MECHANOSENSITIVE CHANNEL"/>
    <property type="match status" value="1"/>
</dbReference>
<dbReference type="Gene3D" id="2.30.30.60">
    <property type="match status" value="1"/>
</dbReference>
<evidence type="ECO:0000256" key="2">
    <source>
        <dbReference type="ARBA" id="ARBA00008017"/>
    </source>
</evidence>
<dbReference type="Proteomes" id="UP000295217">
    <property type="component" value="Unassembled WGS sequence"/>
</dbReference>
<evidence type="ECO:0000256" key="4">
    <source>
        <dbReference type="ARBA" id="ARBA00022692"/>
    </source>
</evidence>
<dbReference type="Gene3D" id="1.10.287.1260">
    <property type="match status" value="1"/>
</dbReference>
<feature type="transmembrane region" description="Helical" evidence="7">
    <location>
        <begin position="66"/>
        <end position="85"/>
    </location>
</feature>
<evidence type="ECO:0000313" key="10">
    <source>
        <dbReference type="Proteomes" id="UP000295217"/>
    </source>
</evidence>
<dbReference type="AlphaFoldDB" id="A0A4V2YR64"/>
<dbReference type="PANTHER" id="PTHR30221:SF1">
    <property type="entry name" value="SMALL-CONDUCTANCE MECHANOSENSITIVE CHANNEL"/>
    <property type="match status" value="1"/>
</dbReference>
<reference evidence="9 10" key="1">
    <citation type="submission" date="2019-02" db="EMBL/GenBank/DDBJ databases">
        <title>Draft genome sequences of novel Actinobacteria.</title>
        <authorList>
            <person name="Sahin N."/>
            <person name="Ay H."/>
            <person name="Saygin H."/>
        </authorList>
    </citation>
    <scope>NUCLEOTIDE SEQUENCE [LARGE SCALE GENOMIC DNA]</scope>
    <source>
        <strain evidence="9 10">8K307</strain>
    </source>
</reference>